<evidence type="ECO:0008006" key="3">
    <source>
        <dbReference type="Google" id="ProtNLM"/>
    </source>
</evidence>
<dbReference type="EMBL" id="UINC01009414">
    <property type="protein sequence ID" value="SVA42228.1"/>
    <property type="molecule type" value="Genomic_DNA"/>
</dbReference>
<evidence type="ECO:0000256" key="1">
    <source>
        <dbReference type="SAM" id="Phobius"/>
    </source>
</evidence>
<keyword evidence="1" id="KW-0472">Membrane</keyword>
<dbReference type="AlphaFoldDB" id="A0A381VR46"/>
<gene>
    <name evidence="2" type="ORF">METZ01_LOCUS95082</name>
</gene>
<reference evidence="2" key="1">
    <citation type="submission" date="2018-05" db="EMBL/GenBank/DDBJ databases">
        <authorList>
            <person name="Lanie J.A."/>
            <person name="Ng W.-L."/>
            <person name="Kazmierczak K.M."/>
            <person name="Andrzejewski T.M."/>
            <person name="Davidsen T.M."/>
            <person name="Wayne K.J."/>
            <person name="Tettelin H."/>
            <person name="Glass J.I."/>
            <person name="Rusch D."/>
            <person name="Podicherti R."/>
            <person name="Tsui H.-C.T."/>
            <person name="Winkler M.E."/>
        </authorList>
    </citation>
    <scope>NUCLEOTIDE SEQUENCE</scope>
</reference>
<accession>A0A381VR46</accession>
<feature type="transmembrane region" description="Helical" evidence="1">
    <location>
        <begin position="29"/>
        <end position="47"/>
    </location>
</feature>
<evidence type="ECO:0000313" key="2">
    <source>
        <dbReference type="EMBL" id="SVA42228.1"/>
    </source>
</evidence>
<dbReference type="InterPro" id="IPR013424">
    <property type="entry name" value="Ice-binding_C"/>
</dbReference>
<proteinExistence type="predicted"/>
<name>A0A381VR46_9ZZZZ</name>
<dbReference type="InterPro" id="IPR020017">
    <property type="entry name" value="XapX_domain"/>
</dbReference>
<dbReference type="NCBIfam" id="TIGR02595">
    <property type="entry name" value="PEP_CTERM"/>
    <property type="match status" value="1"/>
</dbReference>
<dbReference type="NCBIfam" id="TIGR03510">
    <property type="entry name" value="XapX"/>
    <property type="match status" value="1"/>
</dbReference>
<sequence length="53" mass="5686">MKEIILSFLTGLLTGGVFAFIRLPVPAPSTLSGVLGVVGLFIGYFLVKRFTDL</sequence>
<protein>
    <recommendedName>
        <fullName evidence="3">XapX domain-containing protein</fullName>
    </recommendedName>
</protein>
<organism evidence="2">
    <name type="scientific">marine metagenome</name>
    <dbReference type="NCBI Taxonomy" id="408172"/>
    <lineage>
        <taxon>unclassified sequences</taxon>
        <taxon>metagenomes</taxon>
        <taxon>ecological metagenomes</taxon>
    </lineage>
</organism>
<keyword evidence="1" id="KW-1133">Transmembrane helix</keyword>
<keyword evidence="1" id="KW-0812">Transmembrane</keyword>